<feature type="domain" description="DUF6594" evidence="2">
    <location>
        <begin position="16"/>
        <end position="249"/>
    </location>
</feature>
<dbReference type="RefSeq" id="XP_018661869.1">
    <property type="nucleotide sequence ID" value="XM_018804878.1"/>
</dbReference>
<evidence type="ECO:0000256" key="1">
    <source>
        <dbReference type="SAM" id="Phobius"/>
    </source>
</evidence>
<keyword evidence="1" id="KW-0472">Membrane</keyword>
<gene>
    <name evidence="3" type="ORF">TGAM01_v202424</name>
</gene>
<sequence>MWLSERILSLLGHDARVARLLPSSESIVVLSFRALQLRRIAELQDDLLRISAVMGDKNDTTEEDRRTIDEALSAYAQAIRNYETLSDNAAPTVPHSATFIGSLQALNVTSSSNSHFASILPPSFEREREFHHYREGIFRALGSMADMNVRNGVIDEAIGPVGFREIDQAGRIHRAKRKAFTTRLVFALLGGISLIGPILIMTLHASTTTSLITVSVATFIFALVMALFATDVGGKDVLAATAAYAAVLVVFIGTSTSSNAS</sequence>
<dbReference type="Proteomes" id="UP000054821">
    <property type="component" value="Unassembled WGS sequence"/>
</dbReference>
<keyword evidence="4" id="KW-1185">Reference proteome</keyword>
<feature type="transmembrane region" description="Helical" evidence="1">
    <location>
        <begin position="237"/>
        <end position="256"/>
    </location>
</feature>
<proteinExistence type="predicted"/>
<organism evidence="3 4">
    <name type="scientific">Trichoderma gamsii</name>
    <dbReference type="NCBI Taxonomy" id="398673"/>
    <lineage>
        <taxon>Eukaryota</taxon>
        <taxon>Fungi</taxon>
        <taxon>Dikarya</taxon>
        <taxon>Ascomycota</taxon>
        <taxon>Pezizomycotina</taxon>
        <taxon>Sordariomycetes</taxon>
        <taxon>Hypocreomycetidae</taxon>
        <taxon>Hypocreales</taxon>
        <taxon>Hypocreaceae</taxon>
        <taxon>Trichoderma</taxon>
    </lineage>
</organism>
<feature type="transmembrane region" description="Helical" evidence="1">
    <location>
        <begin position="211"/>
        <end position="230"/>
    </location>
</feature>
<comment type="caution">
    <text evidence="3">The sequence shown here is derived from an EMBL/GenBank/DDBJ whole genome shotgun (WGS) entry which is preliminary data.</text>
</comment>
<evidence type="ECO:0000259" key="2">
    <source>
        <dbReference type="Pfam" id="PF20237"/>
    </source>
</evidence>
<reference evidence="3 4" key="1">
    <citation type="journal article" date="2016" name="Genome Announc.">
        <title>Draft Whole-Genome Sequence of Trichoderma gamsii T6085, a Promising Biocontrol Agent of Fusarium Head Blight on Wheat.</title>
        <authorList>
            <person name="Baroncelli R."/>
            <person name="Zapparata A."/>
            <person name="Piaggeschi G."/>
            <person name="Sarrocco S."/>
            <person name="Vannacci G."/>
        </authorList>
    </citation>
    <scope>NUCLEOTIDE SEQUENCE [LARGE SCALE GENOMIC DNA]</scope>
    <source>
        <strain evidence="3 4">T6085</strain>
    </source>
</reference>
<keyword evidence="1" id="KW-0812">Transmembrane</keyword>
<accession>A0A2P4ZWA9</accession>
<name>A0A2P4ZWA9_9HYPO</name>
<keyword evidence="1" id="KW-1133">Transmembrane helix</keyword>
<evidence type="ECO:0000313" key="4">
    <source>
        <dbReference type="Proteomes" id="UP000054821"/>
    </source>
</evidence>
<dbReference type="InterPro" id="IPR046529">
    <property type="entry name" value="DUF6594"/>
</dbReference>
<dbReference type="GeneID" id="29984961"/>
<dbReference type="Pfam" id="PF20237">
    <property type="entry name" value="DUF6594"/>
    <property type="match status" value="1"/>
</dbReference>
<feature type="transmembrane region" description="Helical" evidence="1">
    <location>
        <begin position="184"/>
        <end position="205"/>
    </location>
</feature>
<protein>
    <recommendedName>
        <fullName evidence="2">DUF6594 domain-containing protein</fullName>
    </recommendedName>
</protein>
<dbReference type="STRING" id="398673.A0A2P4ZWA9"/>
<evidence type="ECO:0000313" key="3">
    <source>
        <dbReference type="EMBL" id="PON28577.1"/>
    </source>
</evidence>
<dbReference type="EMBL" id="JPDN02000006">
    <property type="protein sequence ID" value="PON28577.1"/>
    <property type="molecule type" value="Genomic_DNA"/>
</dbReference>
<dbReference type="AlphaFoldDB" id="A0A2P4ZWA9"/>